<evidence type="ECO:0000313" key="11">
    <source>
        <dbReference type="Proteomes" id="UP000249134"/>
    </source>
</evidence>
<feature type="domain" description="RecJ OB" evidence="9">
    <location>
        <begin position="456"/>
        <end position="562"/>
    </location>
</feature>
<dbReference type="NCBIfam" id="TIGR00644">
    <property type="entry name" value="recJ"/>
    <property type="match status" value="1"/>
</dbReference>
<dbReference type="GO" id="GO:0006281">
    <property type="term" value="P:DNA repair"/>
    <property type="evidence" value="ECO:0007669"/>
    <property type="project" value="InterPro"/>
</dbReference>
<protein>
    <recommendedName>
        <fullName evidence="2">Single-stranded-DNA-specific exonuclease RecJ</fullName>
    </recommendedName>
</protein>
<proteinExistence type="inferred from homology"/>
<dbReference type="Proteomes" id="UP000249134">
    <property type="component" value="Chromosome 1"/>
</dbReference>
<dbReference type="EMBL" id="LS483476">
    <property type="protein sequence ID" value="SQI55829.1"/>
    <property type="molecule type" value="Genomic_DNA"/>
</dbReference>
<gene>
    <name evidence="10" type="primary">recJ</name>
    <name evidence="10" type="ORF">NCTC4824_01578</name>
</gene>
<sequence length="788" mass="87827">MLYSKTRWSIRETNDQTSKELAKQLNIAPLVATLLVNRGMDNIDTAKEFLFPEKEAFHDPFLFEDMSISTSRIKKAIEKEEPILIFGDYDADGVTSTSILMTTLQELGANVSYYIPNRFTEGYGPNEKAFRKVADEGIKLIITVDNGIAALHEAKVAKELGMDLIITDHHEPGPELPDAYAIIHPKLPGTKYPFSDLAGAGVAFKLAHALLGDDVPTHLLDLATIGTIADLVPLHGENRLIAKKGLKNLSLSTRPGLKALCKVAGANLSEVNEETVGFAIAPRLNAVGRLEHAGPAVELLMTQDITIAEQLSEEIDLINKERKAIVEEIEKEAINIVEAEYPADENSVLVIGKEGWNAGVIGIVASRLVERYYRPIIMLSYDYEAGLAKGSARSIKGFDLFKNLSTLSNLLPHFGGHPMAAGMTLDIKNVNEFRIKLNDAATQQLSSNDFIPVTELDASIALNEVSIDTIHQLDMLAPYGMKNPKPKVLIADTAISGVRKIGSNKNHLKLTLEKEGHALDGVGFNLGNVADEISPGSKVSVIGELSINEWNNMRKPQIFLKDIAVKEWQLFDMRGNNQLKQRLSHLPKLNCLNIVFDEGHLKSLPATQTNTVLITDVDQAKKMDIDDKSLVLLDLPSNINVLKKLVDGKNPARIYACFIHDQGEFFDTLPTRDHFKWFYAFLLKRQTFDVIKHGADLASYRGWTKETINFMSKVFFELNFVTIKDGLIIINPVKTKQDLTASPTYQQKQEQLEIENILLYSSYEQLKLWFNDRLAQKALDEEEMEAWI</sequence>
<dbReference type="Pfam" id="PF17768">
    <property type="entry name" value="RecJ_OB"/>
    <property type="match status" value="1"/>
</dbReference>
<dbReference type="Pfam" id="PF10141">
    <property type="entry name" value="ssDNA-exonuc_C"/>
    <property type="match status" value="1"/>
</dbReference>
<dbReference type="InterPro" id="IPR038763">
    <property type="entry name" value="DHH_sf"/>
</dbReference>
<dbReference type="Gene3D" id="3.10.310.30">
    <property type="match status" value="1"/>
</dbReference>
<keyword evidence="4 10" id="KW-0378">Hydrolase</keyword>
<feature type="domain" description="DDH" evidence="6">
    <location>
        <begin position="83"/>
        <end position="227"/>
    </location>
</feature>
<organism evidence="10 11">
    <name type="scientific">Lederbergia lenta</name>
    <name type="common">Bacillus lentus</name>
    <dbReference type="NCBI Taxonomy" id="1467"/>
    <lineage>
        <taxon>Bacteria</taxon>
        <taxon>Bacillati</taxon>
        <taxon>Bacillota</taxon>
        <taxon>Bacilli</taxon>
        <taxon>Bacillales</taxon>
        <taxon>Bacillaceae</taxon>
        <taxon>Lederbergia</taxon>
    </lineage>
</organism>
<dbReference type="Gene3D" id="3.90.1640.30">
    <property type="match status" value="1"/>
</dbReference>
<evidence type="ECO:0000259" key="9">
    <source>
        <dbReference type="Pfam" id="PF17768"/>
    </source>
</evidence>
<evidence type="ECO:0000256" key="5">
    <source>
        <dbReference type="ARBA" id="ARBA00022839"/>
    </source>
</evidence>
<dbReference type="InterPro" id="IPR041122">
    <property type="entry name" value="RecJ_OB"/>
</dbReference>
<evidence type="ECO:0000256" key="4">
    <source>
        <dbReference type="ARBA" id="ARBA00022801"/>
    </source>
</evidence>
<comment type="similarity">
    <text evidence="1">Belongs to the RecJ family.</text>
</comment>
<dbReference type="GO" id="GO:0008409">
    <property type="term" value="F:5'-3' exonuclease activity"/>
    <property type="evidence" value="ECO:0007669"/>
    <property type="project" value="InterPro"/>
</dbReference>
<dbReference type="AlphaFoldDB" id="A0A2X4VZH9"/>
<dbReference type="InterPro" id="IPR004610">
    <property type="entry name" value="RecJ"/>
</dbReference>
<dbReference type="Pfam" id="PF02272">
    <property type="entry name" value="DHHA1"/>
    <property type="match status" value="1"/>
</dbReference>
<keyword evidence="11" id="KW-1185">Reference proteome</keyword>
<dbReference type="GO" id="GO:0006310">
    <property type="term" value="P:DNA recombination"/>
    <property type="evidence" value="ECO:0007669"/>
    <property type="project" value="InterPro"/>
</dbReference>
<evidence type="ECO:0000256" key="1">
    <source>
        <dbReference type="ARBA" id="ARBA00005915"/>
    </source>
</evidence>
<keyword evidence="5 10" id="KW-0269">Exonuclease</keyword>
<evidence type="ECO:0000256" key="3">
    <source>
        <dbReference type="ARBA" id="ARBA00022722"/>
    </source>
</evidence>
<dbReference type="InterPro" id="IPR001667">
    <property type="entry name" value="DDH_dom"/>
</dbReference>
<dbReference type="InterPro" id="IPR018779">
    <property type="entry name" value="RecJ_C"/>
</dbReference>
<evidence type="ECO:0000259" key="8">
    <source>
        <dbReference type="Pfam" id="PF10141"/>
    </source>
</evidence>
<name>A0A2X4VZH9_LEDLE</name>
<dbReference type="InterPro" id="IPR051673">
    <property type="entry name" value="SSDNA_exonuclease_RecJ"/>
</dbReference>
<dbReference type="Pfam" id="PF01368">
    <property type="entry name" value="DHH"/>
    <property type="match status" value="1"/>
</dbReference>
<dbReference type="STRING" id="1348624.GCA_001591545_00663"/>
<dbReference type="RefSeq" id="WP_066137252.1">
    <property type="nucleotide sequence ID" value="NZ_CBCSGM010000001.1"/>
</dbReference>
<feature type="domain" description="DHHA1" evidence="7">
    <location>
        <begin position="347"/>
        <end position="440"/>
    </location>
</feature>
<dbReference type="PANTHER" id="PTHR30255">
    <property type="entry name" value="SINGLE-STRANDED-DNA-SPECIFIC EXONUCLEASE RECJ"/>
    <property type="match status" value="1"/>
</dbReference>
<keyword evidence="3" id="KW-0540">Nuclease</keyword>
<dbReference type="SUPFAM" id="SSF64182">
    <property type="entry name" value="DHH phosphoesterases"/>
    <property type="match status" value="1"/>
</dbReference>
<dbReference type="InterPro" id="IPR003156">
    <property type="entry name" value="DHHA1_dom"/>
</dbReference>
<evidence type="ECO:0000259" key="6">
    <source>
        <dbReference type="Pfam" id="PF01368"/>
    </source>
</evidence>
<dbReference type="KEGG" id="blen:NCTC4824_01578"/>
<evidence type="ECO:0000259" key="7">
    <source>
        <dbReference type="Pfam" id="PF02272"/>
    </source>
</evidence>
<dbReference type="GO" id="GO:0003676">
    <property type="term" value="F:nucleic acid binding"/>
    <property type="evidence" value="ECO:0007669"/>
    <property type="project" value="InterPro"/>
</dbReference>
<feature type="domain" description="Single-stranded-DNA-specific exonuclease RecJ C-terminal" evidence="8">
    <location>
        <begin position="569"/>
        <end position="770"/>
    </location>
</feature>
<evidence type="ECO:0000313" key="10">
    <source>
        <dbReference type="EMBL" id="SQI55829.1"/>
    </source>
</evidence>
<reference evidence="10 11" key="1">
    <citation type="submission" date="2018-06" db="EMBL/GenBank/DDBJ databases">
        <authorList>
            <consortium name="Pathogen Informatics"/>
            <person name="Doyle S."/>
        </authorList>
    </citation>
    <scope>NUCLEOTIDE SEQUENCE [LARGE SCALE GENOMIC DNA]</scope>
    <source>
        <strain evidence="10 11">NCTC4824</strain>
    </source>
</reference>
<accession>A0A2X4VZH9</accession>
<dbReference type="PANTHER" id="PTHR30255:SF2">
    <property type="entry name" value="SINGLE-STRANDED-DNA-SPECIFIC EXONUCLEASE RECJ"/>
    <property type="match status" value="1"/>
</dbReference>
<evidence type="ECO:0000256" key="2">
    <source>
        <dbReference type="ARBA" id="ARBA00019841"/>
    </source>
</evidence>